<reference evidence="1 2" key="1">
    <citation type="submission" date="2019-08" db="EMBL/GenBank/DDBJ databases">
        <title>Whole genome of Aphis craccivora.</title>
        <authorList>
            <person name="Voronova N.V."/>
            <person name="Shulinski R.S."/>
            <person name="Bandarenka Y.V."/>
            <person name="Zhorov D.G."/>
            <person name="Warner D."/>
        </authorList>
    </citation>
    <scope>NUCLEOTIDE SEQUENCE [LARGE SCALE GENOMIC DNA]</scope>
    <source>
        <strain evidence="1">180601</strain>
        <tissue evidence="1">Whole Body</tissue>
    </source>
</reference>
<gene>
    <name evidence="1" type="ORF">FWK35_00018107</name>
</gene>
<organism evidence="1 2">
    <name type="scientific">Aphis craccivora</name>
    <name type="common">Cowpea aphid</name>
    <dbReference type="NCBI Taxonomy" id="307492"/>
    <lineage>
        <taxon>Eukaryota</taxon>
        <taxon>Metazoa</taxon>
        <taxon>Ecdysozoa</taxon>
        <taxon>Arthropoda</taxon>
        <taxon>Hexapoda</taxon>
        <taxon>Insecta</taxon>
        <taxon>Pterygota</taxon>
        <taxon>Neoptera</taxon>
        <taxon>Paraneoptera</taxon>
        <taxon>Hemiptera</taxon>
        <taxon>Sternorrhyncha</taxon>
        <taxon>Aphidomorpha</taxon>
        <taxon>Aphidoidea</taxon>
        <taxon>Aphididae</taxon>
        <taxon>Aphidini</taxon>
        <taxon>Aphis</taxon>
        <taxon>Aphis</taxon>
    </lineage>
</organism>
<feature type="non-terminal residue" evidence="1">
    <location>
        <position position="283"/>
    </location>
</feature>
<dbReference type="AlphaFoldDB" id="A0A6G0Y1Q6"/>
<protein>
    <submittedName>
        <fullName evidence="1">Protein ALP1-like</fullName>
    </submittedName>
</protein>
<accession>A0A6G0Y1Q6</accession>
<dbReference type="EMBL" id="VUJU01006896">
    <property type="protein sequence ID" value="KAF0747280.1"/>
    <property type="molecule type" value="Genomic_DNA"/>
</dbReference>
<name>A0A6G0Y1Q6_APHCR</name>
<dbReference type="OrthoDB" id="6623005at2759"/>
<proteinExistence type="predicted"/>
<evidence type="ECO:0000313" key="2">
    <source>
        <dbReference type="Proteomes" id="UP000478052"/>
    </source>
</evidence>
<dbReference type="Proteomes" id="UP000478052">
    <property type="component" value="Unassembled WGS sequence"/>
</dbReference>
<comment type="caution">
    <text evidence="1">The sequence shown here is derived from an EMBL/GenBank/DDBJ whole genome shotgun (WGS) entry which is preliminary data.</text>
</comment>
<evidence type="ECO:0000313" key="1">
    <source>
        <dbReference type="EMBL" id="KAF0747280.1"/>
    </source>
</evidence>
<keyword evidence="2" id="KW-1185">Reference proteome</keyword>
<sequence>MQKKKKDVIDMSSSTQLNCKNLQGSDDVFRKIRSEALSAVDYDKDDFHDIHVGISPVHCYSNEQLDIIQNLINKQKIVTGYLDATGKLVRKIDKNSIRVLYYVLVVNVPLPRNSSVMCPVVEMISSAHIVAISQCLNVFKAFVLKHKLILPVFTNIVSDFSYAQMNALCIGWNVDNFTSYKMDDLDDLDTAIFVYSAIRVLRKKKRANRRWWVHPINSERLLSGTFYNLYNMLRADNEKFFNYFRMSQSTFDELFNKIKSKIMRQDTVMRSAIPAEEMLAVTL</sequence>